<dbReference type="InterPro" id="IPR011013">
    <property type="entry name" value="Gal_mutarotase_sf_dom"/>
</dbReference>
<dbReference type="SUPFAM" id="SSF74650">
    <property type="entry name" value="Galactose mutarotase-like"/>
    <property type="match status" value="1"/>
</dbReference>
<dbReference type="InterPro" id="IPR029413">
    <property type="entry name" value="RG-lyase_II"/>
</dbReference>
<organism evidence="10 11">
    <name type="scientific">Oldenlandia corymbosa var. corymbosa</name>
    <dbReference type="NCBI Taxonomy" id="529605"/>
    <lineage>
        <taxon>Eukaryota</taxon>
        <taxon>Viridiplantae</taxon>
        <taxon>Streptophyta</taxon>
        <taxon>Embryophyta</taxon>
        <taxon>Tracheophyta</taxon>
        <taxon>Spermatophyta</taxon>
        <taxon>Magnoliopsida</taxon>
        <taxon>eudicotyledons</taxon>
        <taxon>Gunneridae</taxon>
        <taxon>Pentapetalae</taxon>
        <taxon>asterids</taxon>
        <taxon>lamiids</taxon>
        <taxon>Gentianales</taxon>
        <taxon>Rubiaceae</taxon>
        <taxon>Rubioideae</taxon>
        <taxon>Spermacoceae</taxon>
        <taxon>Hedyotis-Oldenlandia complex</taxon>
        <taxon>Oldenlandia</taxon>
    </lineage>
</organism>
<evidence type="ECO:0000256" key="2">
    <source>
        <dbReference type="ARBA" id="ARBA00004613"/>
    </source>
</evidence>
<dbReference type="Pfam" id="PF14683">
    <property type="entry name" value="CBM-like"/>
    <property type="match status" value="1"/>
</dbReference>
<dbReference type="CDD" id="cd10316">
    <property type="entry name" value="RGL4_M"/>
    <property type="match status" value="1"/>
</dbReference>
<dbReference type="CDD" id="cd10320">
    <property type="entry name" value="RGL4_N"/>
    <property type="match status" value="1"/>
</dbReference>
<evidence type="ECO:0000313" key="10">
    <source>
        <dbReference type="EMBL" id="CAI9112364.1"/>
    </source>
</evidence>
<feature type="domain" description="Rhamnogalacturonan lyase" evidence="9">
    <location>
        <begin position="416"/>
        <end position="476"/>
    </location>
</feature>
<evidence type="ECO:0000313" key="11">
    <source>
        <dbReference type="Proteomes" id="UP001161247"/>
    </source>
</evidence>
<evidence type="ECO:0000256" key="5">
    <source>
        <dbReference type="ARBA" id="ARBA00022525"/>
    </source>
</evidence>
<dbReference type="Gene3D" id="2.70.98.10">
    <property type="match status" value="1"/>
</dbReference>
<gene>
    <name evidence="10" type="ORF">OLC1_LOCUS19578</name>
</gene>
<evidence type="ECO:0000259" key="9">
    <source>
        <dbReference type="Pfam" id="PF14686"/>
    </source>
</evidence>
<proteinExistence type="inferred from homology"/>
<name>A0AAV1E006_OLDCO</name>
<dbReference type="InterPro" id="IPR010325">
    <property type="entry name" value="Rhamnogal_lyase"/>
</dbReference>
<dbReference type="GO" id="GO:0102210">
    <property type="term" value="F:rhamnogalacturonan endolyase activity"/>
    <property type="evidence" value="ECO:0007669"/>
    <property type="project" value="UniProtKB-EC"/>
</dbReference>
<keyword evidence="6" id="KW-0732">Signal</keyword>
<dbReference type="SUPFAM" id="SSF49785">
    <property type="entry name" value="Galactose-binding domain-like"/>
    <property type="match status" value="1"/>
</dbReference>
<dbReference type="Pfam" id="PF14686">
    <property type="entry name" value="fn3_3"/>
    <property type="match status" value="1"/>
</dbReference>
<accession>A0AAV1E006</accession>
<dbReference type="InterPro" id="IPR014718">
    <property type="entry name" value="GH-type_carb-bd"/>
</dbReference>
<dbReference type="AlphaFoldDB" id="A0AAV1E006"/>
<dbReference type="CDD" id="cd10317">
    <property type="entry name" value="RGL4_C"/>
    <property type="match status" value="1"/>
</dbReference>
<feature type="domain" description="Rhamnogalacturonan lyase" evidence="8">
    <location>
        <begin position="502"/>
        <end position="690"/>
    </location>
</feature>
<evidence type="ECO:0000256" key="3">
    <source>
        <dbReference type="ARBA" id="ARBA00010418"/>
    </source>
</evidence>
<dbReference type="Proteomes" id="UP001161247">
    <property type="component" value="Chromosome 7"/>
</dbReference>
<comment type="subcellular location">
    <subcellularLocation>
        <location evidence="2">Secreted</location>
    </subcellularLocation>
</comment>
<protein>
    <recommendedName>
        <fullName evidence="4">rhamnogalacturonan endolyase</fullName>
        <ecNumber evidence="4">4.2.2.23</ecNumber>
    </recommendedName>
</protein>
<dbReference type="InterPro" id="IPR013784">
    <property type="entry name" value="Carb-bd-like_fold"/>
</dbReference>
<dbReference type="PANTHER" id="PTHR32018:SF18">
    <property type="entry name" value="RHAMNOGALACTURONAN ENDOLYASE"/>
    <property type="match status" value="1"/>
</dbReference>
<comment type="similarity">
    <text evidence="3">Belongs to the polysaccharide lyase 4 family.</text>
</comment>
<evidence type="ECO:0000256" key="7">
    <source>
        <dbReference type="ARBA" id="ARBA00023239"/>
    </source>
</evidence>
<dbReference type="GO" id="GO:0030246">
    <property type="term" value="F:carbohydrate binding"/>
    <property type="evidence" value="ECO:0007669"/>
    <property type="project" value="InterPro"/>
</dbReference>
<dbReference type="InterPro" id="IPR029411">
    <property type="entry name" value="RG-lyase_III"/>
</dbReference>
<dbReference type="SUPFAM" id="SSF49452">
    <property type="entry name" value="Starch-binding domain-like"/>
    <property type="match status" value="1"/>
</dbReference>
<dbReference type="InterPro" id="IPR051850">
    <property type="entry name" value="Polysacch_Lyase_4"/>
</dbReference>
<dbReference type="GO" id="GO:0005576">
    <property type="term" value="C:extracellular region"/>
    <property type="evidence" value="ECO:0007669"/>
    <property type="project" value="UniProtKB-SubCell"/>
</dbReference>
<keyword evidence="11" id="KW-1185">Reference proteome</keyword>
<evidence type="ECO:0000256" key="6">
    <source>
        <dbReference type="ARBA" id="ARBA00022729"/>
    </source>
</evidence>
<dbReference type="Pfam" id="PF06045">
    <property type="entry name" value="Rhamnogal_lyase"/>
    <property type="match status" value="1"/>
</dbReference>
<sequence length="696" mass="79972">MLKGSRKRKWPFTLAILLFLALVELYSICIVPISRKEFLKTDTIDDQTAPPPPLTLAIRRHQVTMDNGLVRVTISIPNGMVTSINYKGNRNVLDSRRTESQRGYWDLVWSRPGHSEEISVKLKSKIFKVIAQDENQIELSFKNMYSPSQDHSGTCLPLNVDKRFVLLRGSPGFYAYAIYERLEGWPGLELIQTRLLFKLDRTRFNYMAISDDKQRFMPTPEDFQRGKHLAYKEAVLLTNPSNTALKGQVDDKYQYSMDNEENQVHGWISSKEKKNEPGWVCSSDHEGFWIIMPSYEFKTGGPLKRELTSHTGPTCLADFHSQHYAGSTSNGLKFEDGEAWKKVFGPIFIYLNRELENVEPYLLWEDAKEQVRKEIQKWPYSFPMTSDFPPADQRAVVRGRLLITDRFLKNRDFPAKSAYVGLATPGAAGSWQNEAKGYQFWTRTDDEGNFSIRGIRAGNYNLYAWLPGVFGEYKYELLINLAPGNMCNFGDLLFKPPRNGPTIWEIGIPDRTAAEFCIPDASPEYLNSLYINHTEKYRHYGLWDRYTDLYPHEDLIYRIGHSNYQTDWFFAHVNRRIAKNEYVPTTWQILFEMKKVNSTANYTLHMALASASLSEVQVRVNDESKIDPEFTTGLIGKDSAIARHGIHGLYWAFSINITGNKFLSGNNTIFLREAIGEYVFGGVMYDYLRLEGPAGA</sequence>
<dbReference type="Gene3D" id="2.60.40.1120">
    <property type="entry name" value="Carboxypeptidase-like, regulatory domain"/>
    <property type="match status" value="1"/>
</dbReference>
<evidence type="ECO:0000256" key="4">
    <source>
        <dbReference type="ARBA" id="ARBA00012437"/>
    </source>
</evidence>
<comment type="catalytic activity">
    <reaction evidence="1">
        <text>Endotype eliminative cleavage of L-alpha-rhamnopyranosyl-(1-&gt;4)-alpha-D-galactopyranosyluronic acid bonds of rhamnogalacturonan I domains in ramified hairy regions of pectin leaving L-rhamnopyranose at the reducing end and 4-deoxy-4,5-unsaturated D-galactopyranosyluronic acid at the non-reducing end.</text>
        <dbReference type="EC" id="4.2.2.23"/>
    </reaction>
</comment>
<reference evidence="10" key="1">
    <citation type="submission" date="2023-03" db="EMBL/GenBank/DDBJ databases">
        <authorList>
            <person name="Julca I."/>
        </authorList>
    </citation>
    <scope>NUCLEOTIDE SEQUENCE</scope>
</reference>
<keyword evidence="5" id="KW-0964">Secreted</keyword>
<keyword evidence="7" id="KW-0456">Lyase</keyword>
<evidence type="ECO:0000256" key="1">
    <source>
        <dbReference type="ARBA" id="ARBA00001324"/>
    </source>
</evidence>
<dbReference type="PANTHER" id="PTHR32018">
    <property type="entry name" value="RHAMNOGALACTURONATE LYASE FAMILY PROTEIN"/>
    <property type="match status" value="1"/>
</dbReference>
<dbReference type="EC" id="4.2.2.23" evidence="4"/>
<dbReference type="GO" id="GO:0005975">
    <property type="term" value="P:carbohydrate metabolic process"/>
    <property type="evidence" value="ECO:0007669"/>
    <property type="project" value="InterPro"/>
</dbReference>
<dbReference type="InterPro" id="IPR008979">
    <property type="entry name" value="Galactose-bd-like_sf"/>
</dbReference>
<dbReference type="Gene3D" id="2.60.120.260">
    <property type="entry name" value="Galactose-binding domain-like"/>
    <property type="match status" value="1"/>
</dbReference>
<dbReference type="EMBL" id="OX459124">
    <property type="protein sequence ID" value="CAI9112364.1"/>
    <property type="molecule type" value="Genomic_DNA"/>
</dbReference>
<evidence type="ECO:0000259" key="8">
    <source>
        <dbReference type="Pfam" id="PF14683"/>
    </source>
</evidence>